<name>J9GKQ1_9ZZZZ</name>
<organism evidence="1">
    <name type="scientific">gut metagenome</name>
    <dbReference type="NCBI Taxonomy" id="749906"/>
    <lineage>
        <taxon>unclassified sequences</taxon>
        <taxon>metagenomes</taxon>
        <taxon>organismal metagenomes</taxon>
    </lineage>
</organism>
<reference evidence="1" key="1">
    <citation type="journal article" date="2012" name="PLoS ONE">
        <title>Gene sets for utilization of primary and secondary nutrition supplies in the distal gut of endangered iberian lynx.</title>
        <authorList>
            <person name="Alcaide M."/>
            <person name="Messina E."/>
            <person name="Richter M."/>
            <person name="Bargiela R."/>
            <person name="Peplies J."/>
            <person name="Huws S.A."/>
            <person name="Newbold C.J."/>
            <person name="Golyshin P.N."/>
            <person name="Simon M.A."/>
            <person name="Lopez G."/>
            <person name="Yakimov M.M."/>
            <person name="Ferrer M."/>
        </authorList>
    </citation>
    <scope>NUCLEOTIDE SEQUENCE</scope>
</reference>
<dbReference type="EMBL" id="AMCI01000753">
    <property type="protein sequence ID" value="EJX07934.1"/>
    <property type="molecule type" value="Genomic_DNA"/>
</dbReference>
<accession>J9GKQ1</accession>
<dbReference type="InterPro" id="IPR032675">
    <property type="entry name" value="LRR_dom_sf"/>
</dbReference>
<evidence type="ECO:0000313" key="1">
    <source>
        <dbReference type="EMBL" id="EJX07934.1"/>
    </source>
</evidence>
<evidence type="ECO:0008006" key="2">
    <source>
        <dbReference type="Google" id="ProtNLM"/>
    </source>
</evidence>
<comment type="caution">
    <text evidence="1">The sequence shown here is derived from an EMBL/GenBank/DDBJ whole genome shotgun (WGS) entry which is preliminary data.</text>
</comment>
<dbReference type="Gene3D" id="3.80.10.10">
    <property type="entry name" value="Ribonuclease Inhibitor"/>
    <property type="match status" value="1"/>
</dbReference>
<proteinExistence type="predicted"/>
<dbReference type="AlphaFoldDB" id="J9GKQ1"/>
<sequence>MSDPTNKNHYMNAKKVADYEMLLDPVMAEVEFEQDGFVCNFNGANFNLTAIKTSAASITIPDEVCHITVNAFIPEKELPAMVSELNLGNNVMTLGSREDGNIRLKDAGKNLKIVTVGTNNIALETYGGAVYQKLDDSNLPYFVPPMVEELRLKPLKKMEKGTVEGLANLKRLYVAKGLESIEPFAVEHCESLEEIHLPVSFDLSILPQDAFIVPKDCKISCDN</sequence>
<gene>
    <name evidence="1" type="ORF">EVA_03954</name>
</gene>
<protein>
    <recommendedName>
        <fullName evidence="2">Leucine-rich repeat domain-containing protein</fullName>
    </recommendedName>
</protein>